<dbReference type="Proteomes" id="UP000218113">
    <property type="component" value="Unassembled WGS sequence"/>
</dbReference>
<evidence type="ECO:0000313" key="3">
    <source>
        <dbReference type="Proteomes" id="UP000218113"/>
    </source>
</evidence>
<feature type="transmembrane region" description="Helical" evidence="1">
    <location>
        <begin position="42"/>
        <end position="62"/>
    </location>
</feature>
<accession>A0A2A4TA53</accession>
<evidence type="ECO:0000313" key="2">
    <source>
        <dbReference type="EMBL" id="PCI30005.1"/>
    </source>
</evidence>
<organism evidence="2 3">
    <name type="scientific">SAR324 cluster bacterium</name>
    <dbReference type="NCBI Taxonomy" id="2024889"/>
    <lineage>
        <taxon>Bacteria</taxon>
        <taxon>Deltaproteobacteria</taxon>
        <taxon>SAR324 cluster</taxon>
    </lineage>
</organism>
<reference evidence="3" key="1">
    <citation type="submission" date="2017-08" db="EMBL/GenBank/DDBJ databases">
        <title>A dynamic microbial community with high functional redundancy inhabits the cold, oxic subseafloor aquifer.</title>
        <authorList>
            <person name="Tully B.J."/>
            <person name="Wheat C.G."/>
            <person name="Glazer B.T."/>
            <person name="Huber J.A."/>
        </authorList>
    </citation>
    <scope>NUCLEOTIDE SEQUENCE [LARGE SCALE GENOMIC DNA]</scope>
</reference>
<gene>
    <name evidence="2" type="ORF">COB67_02730</name>
</gene>
<feature type="transmembrane region" description="Helical" evidence="1">
    <location>
        <begin position="113"/>
        <end position="130"/>
    </location>
</feature>
<dbReference type="AlphaFoldDB" id="A0A2A4TA53"/>
<keyword evidence="1" id="KW-0472">Membrane</keyword>
<protein>
    <recommendedName>
        <fullName evidence="4">YeeE/YedE family protein</fullName>
    </recommendedName>
</protein>
<dbReference type="EMBL" id="NVSR01000008">
    <property type="protein sequence ID" value="PCI30005.1"/>
    <property type="molecule type" value="Genomic_DNA"/>
</dbReference>
<name>A0A2A4TA53_9DELT</name>
<dbReference type="InterPro" id="IPR046513">
    <property type="entry name" value="DUF6691"/>
</dbReference>
<proteinExistence type="predicted"/>
<keyword evidence="1" id="KW-0812">Transmembrane</keyword>
<evidence type="ECO:0008006" key="4">
    <source>
        <dbReference type="Google" id="ProtNLM"/>
    </source>
</evidence>
<dbReference type="Pfam" id="PF20398">
    <property type="entry name" value="DUF6691"/>
    <property type="match status" value="1"/>
</dbReference>
<keyword evidence="1" id="KW-1133">Transmembrane helix</keyword>
<comment type="caution">
    <text evidence="2">The sequence shown here is derived from an EMBL/GenBank/DDBJ whole genome shotgun (WGS) entry which is preliminary data.</text>
</comment>
<feature type="transmembrane region" description="Helical" evidence="1">
    <location>
        <begin position="83"/>
        <end position="101"/>
    </location>
</feature>
<evidence type="ECO:0000256" key="1">
    <source>
        <dbReference type="SAM" id="Phobius"/>
    </source>
</evidence>
<sequence>MKQHVIAFIAGSLFAFGLALSGMTQPHKIIGFLDIFGTWDPTLLFVMIGAIAVHLVALRLTFRRKAPLLENQFLLPTQKAITPRLIIGSGVFGLGWGLTGFCPGPALTSLPKATTEVIFFVGAMAIGMYLHKPISKFLSEGLSRSQIK</sequence>